<dbReference type="Proteomes" id="UP001152795">
    <property type="component" value="Unassembled WGS sequence"/>
</dbReference>
<sequence>MLLLSSRGRKILQSSCSKIFKDINKIVENGFVEIEDDQVAVEMFVGGDYKAKSLVTLFLALGGVLQGYGKANISIFMPCSTMYHTLSGFTKESEMFLDKLLPSDLPRPVDRKVKQTPSNKTGVSAKKEIDAISFGDSRAVPILKALRSDPHAKRSGKHVLDSAEDPLVVPPKCRCTTSESDCTDLTYKNTIRSDDTDEFGQGSDQNTAIITACNTGKEHTSCDSDAKGRDKKVTEGSTHQSLLDLFSVAPWKSGNATKVVASQDADRIDESAKSIDKILKIVSTKPCTDDNLDGATLATATVVSGGDAANLQDFISANRDLSISEKDGLKFFTCNICAAYLSSLSCVRKKTQGERLLTGSTNGSLCHGLYLTDADYISYTSGKNMKWYRLKKNLVDHIAGKTSKTHRDAVQHHHLQKPLRKREALVVKNQLRAALTVIKTKSAALHYESNISQLFAAGADVGDYGQSRHMFVPMLKAACPYIDKEVCKFLATPIPNTGMPPHFYITGDKSTNHRVTNQVTLICLVVGGLQQAIALNACKVYQNSDGSGGTGPELATEMIEDVQVHANISGQAILAMQGKVTDGQYINAGFINTMNQPLFDELPVDLQDKFWWPLQWPLQWDGGFVSRLLSRNALIHSLFSHGKMHSVAYETAKELKLPFKTTVSFTKQRFYEQQLKAIFEAGDID</sequence>
<dbReference type="OrthoDB" id="10224009at2759"/>
<name>A0A6S7I4A1_PARCT</name>
<evidence type="ECO:0000313" key="1">
    <source>
        <dbReference type="EMBL" id="CAB4012526.1"/>
    </source>
</evidence>
<protein>
    <submittedName>
        <fullName evidence="1">Uncharacterized protein</fullName>
    </submittedName>
</protein>
<reference evidence="1" key="1">
    <citation type="submission" date="2020-04" db="EMBL/GenBank/DDBJ databases">
        <authorList>
            <person name="Alioto T."/>
            <person name="Alioto T."/>
            <person name="Gomez Garrido J."/>
        </authorList>
    </citation>
    <scope>NUCLEOTIDE SEQUENCE</scope>
    <source>
        <strain evidence="1">A484AB</strain>
    </source>
</reference>
<organism evidence="1 2">
    <name type="scientific">Paramuricea clavata</name>
    <name type="common">Red gorgonian</name>
    <name type="synonym">Violescent sea-whip</name>
    <dbReference type="NCBI Taxonomy" id="317549"/>
    <lineage>
        <taxon>Eukaryota</taxon>
        <taxon>Metazoa</taxon>
        <taxon>Cnidaria</taxon>
        <taxon>Anthozoa</taxon>
        <taxon>Octocorallia</taxon>
        <taxon>Malacalcyonacea</taxon>
        <taxon>Plexauridae</taxon>
        <taxon>Paramuricea</taxon>
    </lineage>
</organism>
<proteinExistence type="predicted"/>
<dbReference type="AlphaFoldDB" id="A0A6S7I4A1"/>
<comment type="caution">
    <text evidence="1">The sequence shown here is derived from an EMBL/GenBank/DDBJ whole genome shotgun (WGS) entry which is preliminary data.</text>
</comment>
<evidence type="ECO:0000313" key="2">
    <source>
        <dbReference type="Proteomes" id="UP001152795"/>
    </source>
</evidence>
<keyword evidence="2" id="KW-1185">Reference proteome</keyword>
<accession>A0A6S7I4A1</accession>
<gene>
    <name evidence="1" type="ORF">PACLA_8A053603</name>
</gene>
<dbReference type="EMBL" id="CACRXK020007544">
    <property type="protein sequence ID" value="CAB4012526.1"/>
    <property type="molecule type" value="Genomic_DNA"/>
</dbReference>